<dbReference type="InterPro" id="IPR033205">
    <property type="entry name" value="COP9_CSN8"/>
</dbReference>
<keyword evidence="11" id="KW-1185">Reference proteome</keyword>
<evidence type="ECO:0000256" key="1">
    <source>
        <dbReference type="ARBA" id="ARBA00004123"/>
    </source>
</evidence>
<dbReference type="Proteomes" id="UP000242180">
    <property type="component" value="Unassembled WGS sequence"/>
</dbReference>
<dbReference type="GO" id="GO:0008180">
    <property type="term" value="C:COP9 signalosome"/>
    <property type="evidence" value="ECO:0007669"/>
    <property type="project" value="UniProtKB-KW"/>
</dbReference>
<feature type="transmembrane region" description="Helical" evidence="8">
    <location>
        <begin position="39"/>
        <end position="60"/>
    </location>
</feature>
<evidence type="ECO:0000256" key="2">
    <source>
        <dbReference type="ARBA" id="ARBA00004496"/>
    </source>
</evidence>
<dbReference type="InterPro" id="IPR033464">
    <property type="entry name" value="CSN8_PSD8_EIF3K"/>
</dbReference>
<dbReference type="Pfam" id="PF10075">
    <property type="entry name" value="CSN8_PSD8_EIF3K"/>
    <property type="match status" value="1"/>
</dbReference>
<dbReference type="InParanoid" id="A0A1X2HPW0"/>
<sequence>MDDLERLIASKDYMKLVEVCQGMELASHMGDNNAIPLTHIYSLLLAAYTILGNISAAQFLHKRMNGQSSEEIEAIWAVVTSLSRRHYPDFYRALSAFEWPTYLQPLIADLKDTVQQRMLFLIAKGYTNIHVTEASQFFGMPEDELLKALQTEGWQFDASSGLLKPVVPELPKRAPPNLSQFNILTDVMLNLEKI</sequence>
<dbReference type="PROSITE" id="PS50250">
    <property type="entry name" value="PCI"/>
    <property type="match status" value="1"/>
</dbReference>
<dbReference type="GO" id="GO:0005737">
    <property type="term" value="C:cytoplasm"/>
    <property type="evidence" value="ECO:0007669"/>
    <property type="project" value="UniProtKB-SubCell"/>
</dbReference>
<dbReference type="GO" id="GO:0000338">
    <property type="term" value="P:protein deneddylation"/>
    <property type="evidence" value="ECO:0007669"/>
    <property type="project" value="InterPro"/>
</dbReference>
<evidence type="ECO:0000256" key="4">
    <source>
        <dbReference type="ARBA" id="ARBA00014875"/>
    </source>
</evidence>
<evidence type="ECO:0000256" key="3">
    <source>
        <dbReference type="ARBA" id="ARBA00008252"/>
    </source>
</evidence>
<protein>
    <recommendedName>
        <fullName evidence="4">COP9 signalosome complex subunit 8</fullName>
    </recommendedName>
</protein>
<dbReference type="InterPro" id="IPR000717">
    <property type="entry name" value="PCI_dom"/>
</dbReference>
<evidence type="ECO:0000256" key="7">
    <source>
        <dbReference type="ARBA" id="ARBA00023242"/>
    </source>
</evidence>
<comment type="similarity">
    <text evidence="3">Belongs to the CSN8 family.</text>
</comment>
<evidence type="ECO:0000259" key="9">
    <source>
        <dbReference type="PROSITE" id="PS50250"/>
    </source>
</evidence>
<dbReference type="GO" id="GO:0010387">
    <property type="term" value="P:COP9 signalosome assembly"/>
    <property type="evidence" value="ECO:0007669"/>
    <property type="project" value="InterPro"/>
</dbReference>
<dbReference type="Gene3D" id="1.25.40.990">
    <property type="match status" value="1"/>
</dbReference>
<organism evidence="10 11">
    <name type="scientific">Syncephalastrum racemosum</name>
    <name type="common">Filamentous fungus</name>
    <dbReference type="NCBI Taxonomy" id="13706"/>
    <lineage>
        <taxon>Eukaryota</taxon>
        <taxon>Fungi</taxon>
        <taxon>Fungi incertae sedis</taxon>
        <taxon>Mucoromycota</taxon>
        <taxon>Mucoromycotina</taxon>
        <taxon>Mucoromycetes</taxon>
        <taxon>Mucorales</taxon>
        <taxon>Syncephalastraceae</taxon>
        <taxon>Syncephalastrum</taxon>
    </lineage>
</organism>
<evidence type="ECO:0000256" key="8">
    <source>
        <dbReference type="SAM" id="Phobius"/>
    </source>
</evidence>
<feature type="domain" description="PCI" evidence="9">
    <location>
        <begin position="1"/>
        <end position="181"/>
    </location>
</feature>
<keyword evidence="7" id="KW-0539">Nucleus</keyword>
<keyword evidence="6" id="KW-0736">Signalosome</keyword>
<comment type="caution">
    <text evidence="10">The sequence shown here is derived from an EMBL/GenBank/DDBJ whole genome shotgun (WGS) entry which is preliminary data.</text>
</comment>
<dbReference type="OrthoDB" id="5351233at2759"/>
<proteinExistence type="inferred from homology"/>
<accession>A0A1X2HPW0</accession>
<evidence type="ECO:0000313" key="11">
    <source>
        <dbReference type="Proteomes" id="UP000242180"/>
    </source>
</evidence>
<dbReference type="PANTHER" id="PTHR13339:SF0">
    <property type="entry name" value="COP9 SIGNALOSOME COMPLEX SUBUNIT 8"/>
    <property type="match status" value="1"/>
</dbReference>
<dbReference type="EMBL" id="MCGN01000002">
    <property type="protein sequence ID" value="ORZ00936.1"/>
    <property type="molecule type" value="Genomic_DNA"/>
</dbReference>
<dbReference type="OMA" id="MRIPDKL"/>
<evidence type="ECO:0000256" key="5">
    <source>
        <dbReference type="ARBA" id="ARBA00022490"/>
    </source>
</evidence>
<keyword evidence="8" id="KW-0472">Membrane</keyword>
<dbReference type="STRING" id="13706.A0A1X2HPW0"/>
<keyword evidence="5" id="KW-0963">Cytoplasm</keyword>
<evidence type="ECO:0000313" key="10">
    <source>
        <dbReference type="EMBL" id="ORZ00936.1"/>
    </source>
</evidence>
<keyword evidence="8" id="KW-0812">Transmembrane</keyword>
<dbReference type="PANTHER" id="PTHR13339">
    <property type="entry name" value="COP9 SIGNALOSOME COMPLEX SUBUNIT 8"/>
    <property type="match status" value="1"/>
</dbReference>
<comment type="subcellular location">
    <subcellularLocation>
        <location evidence="2">Cytoplasm</location>
    </subcellularLocation>
    <subcellularLocation>
        <location evidence="1">Nucleus</location>
    </subcellularLocation>
</comment>
<name>A0A1X2HPW0_SYNRA</name>
<evidence type="ECO:0000256" key="6">
    <source>
        <dbReference type="ARBA" id="ARBA00022790"/>
    </source>
</evidence>
<dbReference type="AlphaFoldDB" id="A0A1X2HPW0"/>
<gene>
    <name evidence="10" type="ORF">BCR43DRAFT_486069</name>
</gene>
<keyword evidence="8" id="KW-1133">Transmembrane helix</keyword>
<reference evidence="10 11" key="1">
    <citation type="submission" date="2016-07" db="EMBL/GenBank/DDBJ databases">
        <title>Pervasive Adenine N6-methylation of Active Genes in Fungi.</title>
        <authorList>
            <consortium name="DOE Joint Genome Institute"/>
            <person name="Mondo S.J."/>
            <person name="Dannebaum R.O."/>
            <person name="Kuo R.C."/>
            <person name="Labutti K."/>
            <person name="Haridas S."/>
            <person name="Kuo A."/>
            <person name="Salamov A."/>
            <person name="Ahrendt S.R."/>
            <person name="Lipzen A."/>
            <person name="Sullivan W."/>
            <person name="Andreopoulos W.B."/>
            <person name="Clum A."/>
            <person name="Lindquist E."/>
            <person name="Daum C."/>
            <person name="Ramamoorthy G.K."/>
            <person name="Gryganskyi A."/>
            <person name="Culley D."/>
            <person name="Magnuson J.K."/>
            <person name="James T.Y."/>
            <person name="O'Malley M.A."/>
            <person name="Stajich J.E."/>
            <person name="Spatafora J.W."/>
            <person name="Visel A."/>
            <person name="Grigoriev I.V."/>
        </authorList>
    </citation>
    <scope>NUCLEOTIDE SEQUENCE [LARGE SCALE GENOMIC DNA]</scope>
    <source>
        <strain evidence="10 11">NRRL 2496</strain>
    </source>
</reference>